<feature type="compositionally biased region" description="Low complexity" evidence="1">
    <location>
        <begin position="455"/>
        <end position="468"/>
    </location>
</feature>
<proteinExistence type="predicted"/>
<feature type="compositionally biased region" description="Polar residues" evidence="1">
    <location>
        <begin position="34"/>
        <end position="43"/>
    </location>
</feature>
<comment type="caution">
    <text evidence="2">The sequence shown here is derived from an EMBL/GenBank/DDBJ whole genome shotgun (WGS) entry which is preliminary data.</text>
</comment>
<evidence type="ECO:0000313" key="3">
    <source>
        <dbReference type="Proteomes" id="UP000654075"/>
    </source>
</evidence>
<feature type="compositionally biased region" description="Low complexity" evidence="1">
    <location>
        <begin position="429"/>
        <end position="439"/>
    </location>
</feature>
<keyword evidence="3" id="KW-1185">Reference proteome</keyword>
<name>A0A813DQ90_POLGL</name>
<dbReference type="EMBL" id="CAJNNV010003154">
    <property type="protein sequence ID" value="CAE8588477.1"/>
    <property type="molecule type" value="Genomic_DNA"/>
</dbReference>
<reference evidence="2" key="1">
    <citation type="submission" date="2021-02" db="EMBL/GenBank/DDBJ databases">
        <authorList>
            <person name="Dougan E. K."/>
            <person name="Rhodes N."/>
            <person name="Thang M."/>
            <person name="Chan C."/>
        </authorList>
    </citation>
    <scope>NUCLEOTIDE SEQUENCE</scope>
</reference>
<feature type="compositionally biased region" description="Polar residues" evidence="1">
    <location>
        <begin position="117"/>
        <end position="135"/>
    </location>
</feature>
<feature type="compositionally biased region" description="Basic and acidic residues" evidence="1">
    <location>
        <begin position="472"/>
        <end position="491"/>
    </location>
</feature>
<sequence>MRRSVRSGSAKDLFGREALQAVLAIGLQMGCFQQPTRSRSLSPSGRKARSASEVSQSVDLRGSEGLKQALAYSPDGVGMRRVNSVPPRLNHADETSSLLGSPLGDIPESLLLGSPRSPRQSTARPSVSPSHRRLWSSQSECSLQSALTGIGESSPRSIGQAWRYNGGNLPRSPRLRGAGKVIGARDQGSAGIPWRHLPNYNSSGHISETGDRLQVLVTPRSFSGQKIGQFSPRSMMALGMKELLSPDLEKSPSSAVSTVSTAPSSPAALSAAIVGENAASAREAWLELVKSRSAAKLGRQMLGSHVDRMLYSDDSTTTSAGAISTPTNSEKSPAPGDDRNGLHWGYRQQRKSVTCDLTAKDRPNPFCLDQEGLSRAATPRAPSKNASLVGCLEGPGALIKGHSSSRNRVAAESVADASRNWNFQQAVQSVQSVQSATTTPRNPPASPTGGASPKSCVSRSFSMQSFSSTPRQVDRPVHSVRPKETDRRIWR</sequence>
<dbReference type="AlphaFoldDB" id="A0A813DQ90"/>
<feature type="compositionally biased region" description="Polar residues" evidence="1">
    <location>
        <begin position="317"/>
        <end position="331"/>
    </location>
</feature>
<evidence type="ECO:0000256" key="1">
    <source>
        <dbReference type="SAM" id="MobiDB-lite"/>
    </source>
</evidence>
<feature type="region of interest" description="Disordered" evidence="1">
    <location>
        <begin position="317"/>
        <end position="345"/>
    </location>
</feature>
<accession>A0A813DQ90</accession>
<dbReference type="Proteomes" id="UP000654075">
    <property type="component" value="Unassembled WGS sequence"/>
</dbReference>
<organism evidence="2 3">
    <name type="scientific">Polarella glacialis</name>
    <name type="common">Dinoflagellate</name>
    <dbReference type="NCBI Taxonomy" id="89957"/>
    <lineage>
        <taxon>Eukaryota</taxon>
        <taxon>Sar</taxon>
        <taxon>Alveolata</taxon>
        <taxon>Dinophyceae</taxon>
        <taxon>Suessiales</taxon>
        <taxon>Suessiaceae</taxon>
        <taxon>Polarella</taxon>
    </lineage>
</organism>
<feature type="region of interest" description="Disordered" evidence="1">
    <location>
        <begin position="429"/>
        <end position="491"/>
    </location>
</feature>
<protein>
    <submittedName>
        <fullName evidence="2">Uncharacterized protein</fullName>
    </submittedName>
</protein>
<gene>
    <name evidence="2" type="ORF">PGLA1383_LOCUS7277</name>
</gene>
<feature type="region of interest" description="Disordered" evidence="1">
    <location>
        <begin position="34"/>
        <end position="135"/>
    </location>
</feature>
<evidence type="ECO:0000313" key="2">
    <source>
        <dbReference type="EMBL" id="CAE8588477.1"/>
    </source>
</evidence>